<dbReference type="Proteomes" id="UP000821845">
    <property type="component" value="Chromosome 5"/>
</dbReference>
<evidence type="ECO:0000313" key="1">
    <source>
        <dbReference type="EMBL" id="KAH6930682.1"/>
    </source>
</evidence>
<reference evidence="1" key="1">
    <citation type="submission" date="2020-05" db="EMBL/GenBank/DDBJ databases">
        <title>Large-scale comparative analyses of tick genomes elucidate their genetic diversity and vector capacities.</title>
        <authorList>
            <person name="Jia N."/>
            <person name="Wang J."/>
            <person name="Shi W."/>
            <person name="Du L."/>
            <person name="Sun Y."/>
            <person name="Zhan W."/>
            <person name="Jiang J."/>
            <person name="Wang Q."/>
            <person name="Zhang B."/>
            <person name="Ji P."/>
            <person name="Sakyi L.B."/>
            <person name="Cui X."/>
            <person name="Yuan T."/>
            <person name="Jiang B."/>
            <person name="Yang W."/>
            <person name="Lam T.T.-Y."/>
            <person name="Chang Q."/>
            <person name="Ding S."/>
            <person name="Wang X."/>
            <person name="Zhu J."/>
            <person name="Ruan X."/>
            <person name="Zhao L."/>
            <person name="Wei J."/>
            <person name="Que T."/>
            <person name="Du C."/>
            <person name="Cheng J."/>
            <person name="Dai P."/>
            <person name="Han X."/>
            <person name="Huang E."/>
            <person name="Gao Y."/>
            <person name="Liu J."/>
            <person name="Shao H."/>
            <person name="Ye R."/>
            <person name="Li L."/>
            <person name="Wei W."/>
            <person name="Wang X."/>
            <person name="Wang C."/>
            <person name="Yang T."/>
            <person name="Huo Q."/>
            <person name="Li W."/>
            <person name="Guo W."/>
            <person name="Chen H."/>
            <person name="Zhou L."/>
            <person name="Ni X."/>
            <person name="Tian J."/>
            <person name="Zhou Y."/>
            <person name="Sheng Y."/>
            <person name="Liu T."/>
            <person name="Pan Y."/>
            <person name="Xia L."/>
            <person name="Li J."/>
            <person name="Zhao F."/>
            <person name="Cao W."/>
        </authorList>
    </citation>
    <scope>NUCLEOTIDE SEQUENCE</scope>
    <source>
        <strain evidence="1">Hyas-2018</strain>
    </source>
</reference>
<proteinExistence type="predicted"/>
<dbReference type="EMBL" id="CM023485">
    <property type="protein sequence ID" value="KAH6930682.1"/>
    <property type="molecule type" value="Genomic_DNA"/>
</dbReference>
<comment type="caution">
    <text evidence="1">The sequence shown here is derived from an EMBL/GenBank/DDBJ whole genome shotgun (WGS) entry which is preliminary data.</text>
</comment>
<gene>
    <name evidence="1" type="ORF">HPB50_017199</name>
</gene>
<name>A0ACB7SC12_HYAAI</name>
<sequence>MAKFAIVVTLLFALHGVVRNACVHRNYGKGSTVCVCTEEHCDLLGSVTKQETGVAGVYESSKDGSRFLSTTIEFSQVDINFTALPRTHSVIRISPNVTYQEIIGFGGSFTDAAGSNMLRLKEPLRTKLLEAYYSEEGLNYNLGRVPIASCDFSMRVYSYSDVPDDFELANFSLGPEDIYLKIPFIQQARELNKTDPLWLIASPWSAPAWMKTNGDMSGRGTLRGSPNGTYYKTWAQYFVKFLDAYKDYNVSFWGLTPQNEPTSGFVPFYPFQTMGFTAASQRDFIKFDLGPALEAAGYGTDRVKLLILDDQRAFLPYWANVVLADAEAARYVSGIAFHWYWNHIRGAQVLTQTHKRHPDKFLLATEACEGSTSLSKNRVILGSWKRAESYALDIIQDLHHWTTGWIDWNLALDTMGGPNWAHNYVDAPIIVNVTSKEFYQQPMYYALAHFSKFIPRGSKKIESEPARKLDTIAFLRPDNAIVLVILNRRSSLRTYTVKTLTRCTVPLLQKLSHSATGHNTELEQEDPEMWELVKEEKQRQVSGLELIASENFASQSVLEALGSCLNNKYSEGYPGVRYYGGTEVVDKIELLCQKRALEAFSLDASKWGVNVQPYSGSPANFAAYTSVLNPHDRIMGLDLPDGGHLTHGYMTDQKRISATSIYFESMGYKLNKETGLIDYEKLHDMARLFRPRLIIAGTSAYSRLLDYKKFREVCDDVKAILMADMAHISGLVAAKVIPSPFEYADLVTTTTHKTLRGPRAGLIFYRKGVKEVDKKGKEIMYDLEQKVNFAVFPALQGGPHNHAIASIAVALKQATTPEFRQYQEQVLKNAKAMVTALVERGHTVVSGGTDNHLLLLDLRPRGLDGARLESVMNECNITANKNTCPGDKSALVPGGIRLGAPALTSRNFKEKDFHKVVEFIDRAVTIALEAKPKAGRTVKDFKEFIAKDEATKLKMQELRKDVEAFAATFPMPGFSDH</sequence>
<organism evidence="1 2">
    <name type="scientific">Hyalomma asiaticum</name>
    <name type="common">Tick</name>
    <dbReference type="NCBI Taxonomy" id="266040"/>
    <lineage>
        <taxon>Eukaryota</taxon>
        <taxon>Metazoa</taxon>
        <taxon>Ecdysozoa</taxon>
        <taxon>Arthropoda</taxon>
        <taxon>Chelicerata</taxon>
        <taxon>Arachnida</taxon>
        <taxon>Acari</taxon>
        <taxon>Parasitiformes</taxon>
        <taxon>Ixodida</taxon>
        <taxon>Ixodoidea</taxon>
        <taxon>Ixodidae</taxon>
        <taxon>Hyalomminae</taxon>
        <taxon>Hyalomma</taxon>
    </lineage>
</organism>
<evidence type="ECO:0000313" key="2">
    <source>
        <dbReference type="Proteomes" id="UP000821845"/>
    </source>
</evidence>
<protein>
    <submittedName>
        <fullName evidence="1">Uncharacterized protein</fullName>
    </submittedName>
</protein>
<keyword evidence="2" id="KW-1185">Reference proteome</keyword>
<accession>A0ACB7SC12</accession>